<dbReference type="Gene3D" id="3.60.21.10">
    <property type="match status" value="2"/>
</dbReference>
<name>A0AA41QRY9_9HYPH</name>
<dbReference type="GO" id="GO:0016787">
    <property type="term" value="F:hydrolase activity"/>
    <property type="evidence" value="ECO:0007669"/>
    <property type="project" value="InterPro"/>
</dbReference>
<dbReference type="SUPFAM" id="SSF56300">
    <property type="entry name" value="Metallo-dependent phosphatases"/>
    <property type="match status" value="1"/>
</dbReference>
<dbReference type="AlphaFoldDB" id="A0AA41QRY9"/>
<evidence type="ECO:0000313" key="2">
    <source>
        <dbReference type="EMBL" id="MCI0129272.1"/>
    </source>
</evidence>
<evidence type="ECO:0000259" key="1">
    <source>
        <dbReference type="Pfam" id="PF00149"/>
    </source>
</evidence>
<dbReference type="Pfam" id="PF00149">
    <property type="entry name" value="Metallophos"/>
    <property type="match status" value="1"/>
</dbReference>
<dbReference type="EMBL" id="JALAZD010000004">
    <property type="protein sequence ID" value="MCI0129272.1"/>
    <property type="molecule type" value="Genomic_DNA"/>
</dbReference>
<dbReference type="Proteomes" id="UP001156140">
    <property type="component" value="Unassembled WGS sequence"/>
</dbReference>
<sequence>MKIAIIADPHHHDIHGEYGAPEIAGPRLRTLADTTASTRVFNESYPAFRAALADIAARGIRTVVIPGDVTDDGQAETVTATMTLLEQYSASHGMRFFATPGNHDLYSIHGRHQSKRFLNADGTAVLFTSDTDEPQEESVGRIVTETMHCAGYEAGLPPFARLGYFRSPRDLHWESPFGSSDAMEDRTYVVRSDDGRSVRTMVDASYLVEPEPGLWLLSIDANVFEPRDGWDDPVPEKAYHDSTDAGWNAMLKHKGFVLDWARDVSARAMAQGKDLLVFSHYPMVDPLNGTLEDEIALFGSTSFARRTPRADVARSAIAAGIKVHFSGHLHINDTAIFSEGGKALVNVAMPSLVGFPPAYKIAEFADGRLDVETVFLEEVPGFDVAFPFYAAEQRRTGADYGTLLAARTYPEFLSRHLAQMVAWRYLRREWPDDLAAAVPRLNLRHLMGLASIATPLKTLPDSLHELLPHQDWHDIAFIDLVVDWYHLRKARALAEGYVPASRLAVYDRLQTAFAARTWPMDSLQGRLAAFFRILGEYRNSTPCVDFSIDLETGAVEPLYRGRTDLRQMGSA</sequence>
<gene>
    <name evidence="2" type="ORF">ML536_20760</name>
</gene>
<feature type="domain" description="Calcineurin-like phosphoesterase" evidence="1">
    <location>
        <begin position="1"/>
        <end position="113"/>
    </location>
</feature>
<dbReference type="InterPro" id="IPR004843">
    <property type="entry name" value="Calcineurin-like_PHP"/>
</dbReference>
<reference evidence="2" key="1">
    <citation type="submission" date="2022-03" db="EMBL/GenBank/DDBJ databases">
        <title>The complete genome sequence of a Methyloterrigena soli.</title>
        <authorList>
            <person name="Zi Z."/>
        </authorList>
    </citation>
    <scope>NUCLEOTIDE SEQUENCE</scope>
    <source>
        <strain evidence="2">M48</strain>
    </source>
</reference>
<dbReference type="InterPro" id="IPR029052">
    <property type="entry name" value="Metallo-depent_PP-like"/>
</dbReference>
<comment type="caution">
    <text evidence="2">The sequence shown here is derived from an EMBL/GenBank/DDBJ whole genome shotgun (WGS) entry which is preliminary data.</text>
</comment>
<protein>
    <submittedName>
        <fullName evidence="2">Metallophosphoesterase</fullName>
    </submittedName>
</protein>
<proteinExistence type="predicted"/>
<organism evidence="2 3">
    <name type="scientific">Paradevosia shaoguanensis</name>
    <dbReference type="NCBI Taxonomy" id="1335043"/>
    <lineage>
        <taxon>Bacteria</taxon>
        <taxon>Pseudomonadati</taxon>
        <taxon>Pseudomonadota</taxon>
        <taxon>Alphaproteobacteria</taxon>
        <taxon>Hyphomicrobiales</taxon>
        <taxon>Devosiaceae</taxon>
        <taxon>Paradevosia</taxon>
    </lineage>
</organism>
<accession>A0AA41QRY9</accession>
<evidence type="ECO:0000313" key="3">
    <source>
        <dbReference type="Proteomes" id="UP001156140"/>
    </source>
</evidence>
<keyword evidence="3" id="KW-1185">Reference proteome</keyword>
<dbReference type="RefSeq" id="WP_281737206.1">
    <property type="nucleotide sequence ID" value="NZ_JAKETQ010000004.1"/>
</dbReference>